<dbReference type="GO" id="GO:0071949">
    <property type="term" value="F:FAD binding"/>
    <property type="evidence" value="ECO:0007669"/>
    <property type="project" value="TreeGrafter"/>
</dbReference>
<evidence type="ECO:0000256" key="10">
    <source>
        <dbReference type="ARBA" id="ARBA00059220"/>
    </source>
</evidence>
<feature type="domain" description="Photolyase/cryptochrome alpha/beta" evidence="15">
    <location>
        <begin position="1"/>
        <end position="127"/>
    </location>
</feature>
<feature type="binding site" evidence="12">
    <location>
        <begin position="388"/>
        <end position="390"/>
    </location>
    <ligand>
        <name>FAD</name>
        <dbReference type="ChEBI" id="CHEBI:57692"/>
    </ligand>
</feature>
<feature type="binding site" evidence="12">
    <location>
        <position position="236"/>
    </location>
    <ligand>
        <name>FAD</name>
        <dbReference type="ChEBI" id="CHEBI:57692"/>
    </ligand>
</feature>
<evidence type="ECO:0000256" key="5">
    <source>
        <dbReference type="ARBA" id="ARBA00022630"/>
    </source>
</evidence>
<name>A0A2S0VMI0_9ALTE</name>
<dbReference type="GO" id="GO:0003904">
    <property type="term" value="F:deoxyribodipyrimidine photo-lyase activity"/>
    <property type="evidence" value="ECO:0007669"/>
    <property type="project" value="UniProtKB-EC"/>
</dbReference>
<organism evidence="16 17">
    <name type="scientific">Saccharobesus litoralis</name>
    <dbReference type="NCBI Taxonomy" id="2172099"/>
    <lineage>
        <taxon>Bacteria</taxon>
        <taxon>Pseudomonadati</taxon>
        <taxon>Pseudomonadota</taxon>
        <taxon>Gammaproteobacteria</taxon>
        <taxon>Alteromonadales</taxon>
        <taxon>Alteromonadaceae</taxon>
        <taxon>Saccharobesus</taxon>
    </lineage>
</organism>
<dbReference type="Gene3D" id="1.10.579.10">
    <property type="entry name" value="DNA Cyclobutane Dipyrimidine Photolyase, subunit A, domain 3"/>
    <property type="match status" value="1"/>
</dbReference>
<accession>A0A2S0VMI0</accession>
<dbReference type="PANTHER" id="PTHR11455:SF9">
    <property type="entry name" value="CRYPTOCHROME CIRCADIAN CLOCK 5 ISOFORM X1"/>
    <property type="match status" value="1"/>
</dbReference>
<comment type="function">
    <text evidence="10">Involved in repair of UV radiation-induced DNA damage. Catalyzes the light-dependent monomerization (300-600 nm) of cyclobutyl pyrimidine dimers (in cis-syn configuration), which are formed between adjacent bases on the same DNA strand upon exposure to ultraviolet radiation.</text>
</comment>
<evidence type="ECO:0000256" key="7">
    <source>
        <dbReference type="ARBA" id="ARBA00022991"/>
    </source>
</evidence>
<feature type="binding site" evidence="12">
    <location>
        <position position="287"/>
    </location>
    <ligand>
        <name>FAD</name>
        <dbReference type="ChEBI" id="CHEBI:57692"/>
    </ligand>
</feature>
<dbReference type="EC" id="4.1.99.3" evidence="3"/>
<evidence type="ECO:0000313" key="17">
    <source>
        <dbReference type="Proteomes" id="UP000244441"/>
    </source>
</evidence>
<dbReference type="RefSeq" id="WP_108601483.1">
    <property type="nucleotide sequence ID" value="NZ_CP026604.1"/>
</dbReference>
<proteinExistence type="inferred from homology"/>
<dbReference type="PRINTS" id="PR00147">
    <property type="entry name" value="DNAPHOTLYASE"/>
</dbReference>
<evidence type="ECO:0000313" key="16">
    <source>
        <dbReference type="EMBL" id="AWB65406.1"/>
    </source>
</evidence>
<reference evidence="16 17" key="1">
    <citation type="submission" date="2018-01" db="EMBL/GenBank/DDBJ databases">
        <title>Genome sequence of a Cantenovulum-like bacteria.</title>
        <authorList>
            <person name="Tan W.R."/>
            <person name="Lau N.-S."/>
            <person name="Go F."/>
            <person name="Amirul A.-A.A."/>
        </authorList>
    </citation>
    <scope>NUCLEOTIDE SEQUENCE [LARGE SCALE GENOMIC DNA]</scope>
    <source>
        <strain evidence="16 17">CCB-QB4</strain>
    </source>
</reference>
<dbReference type="GO" id="GO:0009416">
    <property type="term" value="P:response to light stimulus"/>
    <property type="evidence" value="ECO:0007669"/>
    <property type="project" value="TreeGrafter"/>
</dbReference>
<evidence type="ECO:0000256" key="2">
    <source>
        <dbReference type="ARBA" id="ARBA00005862"/>
    </source>
</evidence>
<evidence type="ECO:0000259" key="15">
    <source>
        <dbReference type="PROSITE" id="PS51645"/>
    </source>
</evidence>
<dbReference type="Gene3D" id="3.40.50.620">
    <property type="entry name" value="HUPs"/>
    <property type="match status" value="1"/>
</dbReference>
<dbReference type="GO" id="GO:0003677">
    <property type="term" value="F:DNA binding"/>
    <property type="evidence" value="ECO:0007669"/>
    <property type="project" value="TreeGrafter"/>
</dbReference>
<dbReference type="InterPro" id="IPR005101">
    <property type="entry name" value="Cryptochr/Photolyase_FAD-bd"/>
</dbReference>
<dbReference type="Proteomes" id="UP000244441">
    <property type="component" value="Chromosome"/>
</dbReference>
<dbReference type="InterPro" id="IPR018394">
    <property type="entry name" value="DNA_photolyase_1_CS_C"/>
</dbReference>
<comment type="catalytic activity">
    <reaction evidence="9">
        <text>cyclobutadipyrimidine (in DNA) = 2 pyrimidine residues (in DNA).</text>
        <dbReference type="EC" id="4.1.99.3"/>
    </reaction>
</comment>
<sequence length="482" mass="56210">MLLWFRNDLRLDDNPAFQAALNNNCTQAVFLATSEQWQQHDWAGIKVDFILRHLALLHQQLAEHGIRLDVIEVGNFKGQIDWLNQTAQQQPDLQIVANSEPELNEVQRDKAIINSQLNLTLFESDVIVKKGQILNQQGEMFKVFTPFKRQWLKYVLQNGFEWQASNMSSKSSESSTDNISSNHAPFNNDGSQLESLYQQYRQTVKFPLANSSKWPLADIYTRDILPAFLQGKMAQYADNRDIPSVKGTSGLSPYLAIGAISCRTVLQQILQYYPHILEQDKQAHFSWLNELIWREFYRHLIYHYPKLCRYQNFNDKYDNLAWSNSPELYSAWQQGKTGYPIIDAAMRQLSQTGWMHNRLRMIVASFLTKHCLVDWRHGERHFMRHLIDGDLAANNGGWQWSASTGCDAQPYFRIFNPVSQSKKFDPNGDFIRKYIPELADVPSKEIHFPHKYLAEKNQQDRYWSAIVDLKHAREQALDFYKV</sequence>
<dbReference type="FunFam" id="1.10.579.10:FF:000003">
    <property type="entry name" value="Deoxyribodipyrimidine photo-lyase"/>
    <property type="match status" value="1"/>
</dbReference>
<gene>
    <name evidence="16" type="ORF">C2869_02675</name>
</gene>
<feature type="site" description="Electron transfer via tryptophanyl radical" evidence="13">
    <location>
        <position position="398"/>
    </location>
</feature>
<dbReference type="Pfam" id="PF03441">
    <property type="entry name" value="FAD_binding_7"/>
    <property type="match status" value="1"/>
</dbReference>
<evidence type="ECO:0000256" key="4">
    <source>
        <dbReference type="ARBA" id="ARBA00014046"/>
    </source>
</evidence>
<dbReference type="KEGG" id="cate:C2869_02675"/>
<dbReference type="PROSITE" id="PS51645">
    <property type="entry name" value="PHR_CRY_ALPHA_BETA"/>
    <property type="match status" value="1"/>
</dbReference>
<dbReference type="InterPro" id="IPR036155">
    <property type="entry name" value="Crypto/Photolyase_N_sf"/>
</dbReference>
<keyword evidence="16" id="KW-0456">Lyase</keyword>
<evidence type="ECO:0000256" key="12">
    <source>
        <dbReference type="PIRSR" id="PIRSR602081-1"/>
    </source>
</evidence>
<evidence type="ECO:0000256" key="14">
    <source>
        <dbReference type="RuleBase" id="RU004182"/>
    </source>
</evidence>
<keyword evidence="17" id="KW-1185">Reference proteome</keyword>
<dbReference type="EMBL" id="CP026604">
    <property type="protein sequence ID" value="AWB65406.1"/>
    <property type="molecule type" value="Genomic_DNA"/>
</dbReference>
<keyword evidence="5 12" id="KW-0285">Flavoprotein</keyword>
<dbReference type="PANTHER" id="PTHR11455">
    <property type="entry name" value="CRYPTOCHROME"/>
    <property type="match status" value="1"/>
</dbReference>
<dbReference type="InterPro" id="IPR002081">
    <property type="entry name" value="Cryptochrome/DNA_photolyase_1"/>
</dbReference>
<dbReference type="AlphaFoldDB" id="A0A2S0VMI0"/>
<dbReference type="Pfam" id="PF00875">
    <property type="entry name" value="DNA_photolyase"/>
    <property type="match status" value="1"/>
</dbReference>
<dbReference type="PROSITE" id="PS00394">
    <property type="entry name" value="DNA_PHOTOLYASES_1_1"/>
    <property type="match status" value="1"/>
</dbReference>
<keyword evidence="6 12" id="KW-0274">FAD</keyword>
<dbReference type="Gene3D" id="1.25.40.80">
    <property type="match status" value="1"/>
</dbReference>
<evidence type="ECO:0000256" key="13">
    <source>
        <dbReference type="PIRSR" id="PIRSR602081-2"/>
    </source>
</evidence>
<dbReference type="GO" id="GO:0000719">
    <property type="term" value="P:photoreactive repair"/>
    <property type="evidence" value="ECO:0007669"/>
    <property type="project" value="UniProtKB-ARBA"/>
</dbReference>
<evidence type="ECO:0000256" key="8">
    <source>
        <dbReference type="ARBA" id="ARBA00031671"/>
    </source>
</evidence>
<evidence type="ECO:0000256" key="1">
    <source>
        <dbReference type="ARBA" id="ARBA00001932"/>
    </source>
</evidence>
<feature type="binding site" evidence="12">
    <location>
        <begin position="290"/>
        <end position="297"/>
    </location>
    <ligand>
        <name>FAD</name>
        <dbReference type="ChEBI" id="CHEBI:57692"/>
    </ligand>
</feature>
<evidence type="ECO:0000256" key="11">
    <source>
        <dbReference type="ARBA" id="ARBA00083107"/>
    </source>
</evidence>
<keyword evidence="7 14" id="KW-0157">Chromophore</keyword>
<feature type="site" description="Electron transfer via tryptophanyl radical" evidence="13">
    <location>
        <position position="375"/>
    </location>
</feature>
<comment type="similarity">
    <text evidence="14">Belongs to the DNA photolyase family.</text>
</comment>
<dbReference type="InterPro" id="IPR036134">
    <property type="entry name" value="Crypto/Photolyase_FAD-like_sf"/>
</dbReference>
<feature type="binding site" evidence="12">
    <location>
        <begin position="248"/>
        <end position="252"/>
    </location>
    <ligand>
        <name>FAD</name>
        <dbReference type="ChEBI" id="CHEBI:57692"/>
    </ligand>
</feature>
<dbReference type="InterPro" id="IPR006050">
    <property type="entry name" value="DNA_photolyase_N"/>
</dbReference>
<evidence type="ECO:0000256" key="6">
    <source>
        <dbReference type="ARBA" id="ARBA00022827"/>
    </source>
</evidence>
<dbReference type="OrthoDB" id="9772484at2"/>
<evidence type="ECO:0000256" key="3">
    <source>
        <dbReference type="ARBA" id="ARBA00013149"/>
    </source>
</evidence>
<protein>
    <recommendedName>
        <fullName evidence="4">Deoxyribodipyrimidine photo-lyase</fullName>
        <ecNumber evidence="3">4.1.99.3</ecNumber>
    </recommendedName>
    <alternativeName>
        <fullName evidence="8">DNA photolyase</fullName>
    </alternativeName>
    <alternativeName>
        <fullName evidence="11">Photoreactivating enzyme</fullName>
    </alternativeName>
</protein>
<comment type="cofactor">
    <cofactor evidence="12">
        <name>FAD</name>
        <dbReference type="ChEBI" id="CHEBI:57692"/>
    </cofactor>
    <text evidence="12">Binds 1 FAD per subunit.</text>
</comment>
<feature type="site" description="Electron transfer via tryptophanyl radical" evidence="13">
    <location>
        <position position="322"/>
    </location>
</feature>
<comment type="similarity">
    <text evidence="2">Belongs to the DNA photolyase class-1 family.</text>
</comment>
<comment type="cofactor">
    <cofactor evidence="1">
        <name>(6R)-5,10-methylene-5,6,7,8-tetrahydrofolate</name>
        <dbReference type="ChEBI" id="CHEBI:15636"/>
    </cofactor>
</comment>
<evidence type="ECO:0000256" key="9">
    <source>
        <dbReference type="ARBA" id="ARBA00033999"/>
    </source>
</evidence>
<dbReference type="InterPro" id="IPR014729">
    <property type="entry name" value="Rossmann-like_a/b/a_fold"/>
</dbReference>
<dbReference type="SUPFAM" id="SSF48173">
    <property type="entry name" value="Cryptochrome/photolyase FAD-binding domain"/>
    <property type="match status" value="1"/>
</dbReference>
<dbReference type="SUPFAM" id="SSF52425">
    <property type="entry name" value="Cryptochrome/photolyase, N-terminal domain"/>
    <property type="match status" value="1"/>
</dbReference>